<keyword evidence="1" id="KW-0472">Membrane</keyword>
<feature type="transmembrane region" description="Helical" evidence="1">
    <location>
        <begin position="100"/>
        <end position="120"/>
    </location>
</feature>
<keyword evidence="3" id="KW-1185">Reference proteome</keyword>
<dbReference type="STRING" id="407036.SAMN05216243_3399"/>
<feature type="transmembrane region" description="Helical" evidence="1">
    <location>
        <begin position="9"/>
        <end position="31"/>
    </location>
</feature>
<evidence type="ECO:0000256" key="1">
    <source>
        <dbReference type="SAM" id="Phobius"/>
    </source>
</evidence>
<organism evidence="2 3">
    <name type="scientific">Sediminibacillus albus</name>
    <dbReference type="NCBI Taxonomy" id="407036"/>
    <lineage>
        <taxon>Bacteria</taxon>
        <taxon>Bacillati</taxon>
        <taxon>Bacillota</taxon>
        <taxon>Bacilli</taxon>
        <taxon>Bacillales</taxon>
        <taxon>Bacillaceae</taxon>
        <taxon>Sediminibacillus</taxon>
    </lineage>
</organism>
<feature type="transmembrane region" description="Helical" evidence="1">
    <location>
        <begin position="43"/>
        <end position="62"/>
    </location>
</feature>
<dbReference type="OrthoDB" id="2988991at2"/>
<evidence type="ECO:0000313" key="3">
    <source>
        <dbReference type="Proteomes" id="UP000198694"/>
    </source>
</evidence>
<gene>
    <name evidence="2" type="ORF">SAMN05216243_3399</name>
</gene>
<proteinExistence type="predicted"/>
<dbReference type="NCBIfam" id="TIGR04086">
    <property type="entry name" value="TIGR04086_membr"/>
    <property type="match status" value="1"/>
</dbReference>
<feature type="transmembrane region" description="Helical" evidence="1">
    <location>
        <begin position="69"/>
        <end position="88"/>
    </location>
</feature>
<keyword evidence="1" id="KW-0812">Transmembrane</keyword>
<evidence type="ECO:0000313" key="2">
    <source>
        <dbReference type="EMBL" id="SDK51700.1"/>
    </source>
</evidence>
<dbReference type="EMBL" id="FNFL01000008">
    <property type="protein sequence ID" value="SDK51700.1"/>
    <property type="molecule type" value="Genomic_DNA"/>
</dbReference>
<dbReference type="AlphaFoldDB" id="A0A1G9CJ68"/>
<reference evidence="2 3" key="1">
    <citation type="submission" date="2016-10" db="EMBL/GenBank/DDBJ databases">
        <authorList>
            <person name="de Groot N.N."/>
        </authorList>
    </citation>
    <scope>NUCLEOTIDE SEQUENCE [LARGE SCALE GENOMIC DNA]</scope>
    <source>
        <strain evidence="2 3">CGMCC 1.6502</strain>
    </source>
</reference>
<keyword evidence="1" id="KW-1133">Transmembrane helix</keyword>
<name>A0A1G9CJ68_9BACI</name>
<dbReference type="Pfam" id="PF12670">
    <property type="entry name" value="DUF3792"/>
    <property type="match status" value="1"/>
</dbReference>
<dbReference type="InterPro" id="IPR023804">
    <property type="entry name" value="DUF3792_TM"/>
</dbReference>
<dbReference type="RefSeq" id="WP_093216743.1">
    <property type="nucleotide sequence ID" value="NZ_FNFL01000008.1"/>
</dbReference>
<protein>
    <submittedName>
        <fullName evidence="2">Putative membrane protein, TIGR04086 family</fullName>
    </submittedName>
</protein>
<sequence>MARERVTALLYGWIATLAIILGASLILSILLKFTKFGASALDLTTLSISVAALFIGGLVAGIKGKEKGWILGSLTGLGFIIFILLYQYLGYGSGISFAQFIHYAGFLAASLVGGMLGVNISSDTSSSK</sequence>
<dbReference type="Proteomes" id="UP000198694">
    <property type="component" value="Unassembled WGS sequence"/>
</dbReference>
<accession>A0A1G9CJ68</accession>